<keyword evidence="2" id="KW-1185">Reference proteome</keyword>
<gene>
    <name evidence="1" type="ORF">FJM65_05500</name>
</gene>
<organism evidence="1 2">
    <name type="scientific">Pontibacter mangrovi</name>
    <dbReference type="NCBI Taxonomy" id="2589816"/>
    <lineage>
        <taxon>Bacteria</taxon>
        <taxon>Pseudomonadati</taxon>
        <taxon>Bacteroidota</taxon>
        <taxon>Cytophagia</taxon>
        <taxon>Cytophagales</taxon>
        <taxon>Hymenobacteraceae</taxon>
        <taxon>Pontibacter</taxon>
    </lineage>
</organism>
<comment type="caution">
    <text evidence="1">The sequence shown here is derived from an EMBL/GenBank/DDBJ whole genome shotgun (WGS) entry which is preliminary data.</text>
</comment>
<reference evidence="1 2" key="1">
    <citation type="submission" date="2019-06" db="EMBL/GenBank/DDBJ databases">
        <title>A novel bacterium of genus Pontibacter, isolated from marine sediment.</title>
        <authorList>
            <person name="Huang H."/>
            <person name="Mo K."/>
            <person name="Hu Y."/>
        </authorList>
    </citation>
    <scope>NUCLEOTIDE SEQUENCE [LARGE SCALE GENOMIC DNA]</scope>
    <source>
        <strain evidence="1 2">HB172049</strain>
    </source>
</reference>
<dbReference type="OrthoDB" id="979415at2"/>
<evidence type="ECO:0008006" key="3">
    <source>
        <dbReference type="Google" id="ProtNLM"/>
    </source>
</evidence>
<evidence type="ECO:0000313" key="2">
    <source>
        <dbReference type="Proteomes" id="UP000316727"/>
    </source>
</evidence>
<dbReference type="Proteomes" id="UP000316727">
    <property type="component" value="Unassembled WGS sequence"/>
</dbReference>
<dbReference type="EMBL" id="VFRQ01000002">
    <property type="protein sequence ID" value="TPE45479.1"/>
    <property type="molecule type" value="Genomic_DNA"/>
</dbReference>
<dbReference type="AlphaFoldDB" id="A0A501W7C0"/>
<name>A0A501W7C0_9BACT</name>
<proteinExistence type="predicted"/>
<protein>
    <recommendedName>
        <fullName evidence="3">STAS/SEC14 domain-containing protein</fullName>
    </recommendedName>
</protein>
<sequence length="134" mass="15706">MKLYFKNNFLVLSYNRETRLGKAQWRGQLQGAELREAYLLCLEMANRFSLVRWLADDRKMGAICPADLEWSLQEYIPRVAQGSLLRMARLPSIFEENLQAVGVMVRKGHTYDLNLAFRDFKTEEEAMAWLMEPL</sequence>
<accession>A0A501W7C0</accession>
<evidence type="ECO:0000313" key="1">
    <source>
        <dbReference type="EMBL" id="TPE45479.1"/>
    </source>
</evidence>